<sequence>MKRIITLPKAMTQDESLAGDFKQLLDKARELIDMGSDIRFVFVENWIASTKNRLPECFAVVDDEYVYLKSGETHSRLMQQNDDIANYQKAFSVNWDRALSLEDLANN</sequence>
<accession>A0A317CH25</accession>
<gene>
    <name evidence="1" type="ORF">DKW60_09770</name>
</gene>
<evidence type="ECO:0000313" key="1">
    <source>
        <dbReference type="EMBL" id="PWQ97659.1"/>
    </source>
</evidence>
<protein>
    <submittedName>
        <fullName evidence="1">Uncharacterized protein</fullName>
    </submittedName>
</protein>
<keyword evidence="2" id="KW-1185">Reference proteome</keyword>
<dbReference type="AlphaFoldDB" id="A0A317CH25"/>
<proteinExistence type="predicted"/>
<dbReference type="Proteomes" id="UP000245539">
    <property type="component" value="Unassembled WGS sequence"/>
</dbReference>
<organism evidence="1 2">
    <name type="scientific">Leucothrix pacifica</name>
    <dbReference type="NCBI Taxonomy" id="1247513"/>
    <lineage>
        <taxon>Bacteria</taxon>
        <taxon>Pseudomonadati</taxon>
        <taxon>Pseudomonadota</taxon>
        <taxon>Gammaproteobacteria</taxon>
        <taxon>Thiotrichales</taxon>
        <taxon>Thiotrichaceae</taxon>
        <taxon>Leucothrix</taxon>
    </lineage>
</organism>
<reference evidence="1 2" key="1">
    <citation type="submission" date="2018-05" db="EMBL/GenBank/DDBJ databases">
        <title>Leucothrix arctica sp. nov., isolated from Arctic seawater.</title>
        <authorList>
            <person name="Choi A."/>
            <person name="Baek K."/>
        </authorList>
    </citation>
    <scope>NUCLEOTIDE SEQUENCE [LARGE SCALE GENOMIC DNA]</scope>
    <source>
        <strain evidence="1 2">JCM 18388</strain>
    </source>
</reference>
<dbReference type="RefSeq" id="WP_109837474.1">
    <property type="nucleotide sequence ID" value="NZ_QGKM01000023.1"/>
</dbReference>
<evidence type="ECO:0000313" key="2">
    <source>
        <dbReference type="Proteomes" id="UP000245539"/>
    </source>
</evidence>
<comment type="caution">
    <text evidence="1">The sequence shown here is derived from an EMBL/GenBank/DDBJ whole genome shotgun (WGS) entry which is preliminary data.</text>
</comment>
<dbReference type="EMBL" id="QGKM01000023">
    <property type="protein sequence ID" value="PWQ97659.1"/>
    <property type="molecule type" value="Genomic_DNA"/>
</dbReference>
<name>A0A317CH25_9GAMM</name>